<dbReference type="HOGENOM" id="CLU_027654_1_1_1"/>
<evidence type="ECO:0008006" key="5">
    <source>
        <dbReference type="Google" id="ProtNLM"/>
    </source>
</evidence>
<accession>U1G9J2</accession>
<dbReference type="eggNOG" id="KOG2634">
    <property type="taxonomic scope" value="Eukaryota"/>
</dbReference>
<evidence type="ECO:0000259" key="1">
    <source>
        <dbReference type="Pfam" id="PF04179"/>
    </source>
</evidence>
<dbReference type="GO" id="GO:0019988">
    <property type="term" value="P:charged-tRNA amino acid modification"/>
    <property type="evidence" value="ECO:0007669"/>
    <property type="project" value="InterPro"/>
</dbReference>
<dbReference type="Proteomes" id="UP000019373">
    <property type="component" value="Unassembled WGS sequence"/>
</dbReference>
<protein>
    <recommendedName>
        <fullName evidence="5">tRNA A64-2'-O-ribosylphosphate transferase</fullName>
    </recommendedName>
</protein>
<dbReference type="InterPro" id="IPR033421">
    <property type="entry name" value="Rit1_DUSP-like"/>
</dbReference>
<dbReference type="EMBL" id="KE721519">
    <property type="protein sequence ID" value="ERF68366.1"/>
    <property type="molecule type" value="Genomic_DNA"/>
</dbReference>
<dbReference type="InterPro" id="IPR033449">
    <property type="entry name" value="Rit1_N"/>
</dbReference>
<dbReference type="Pfam" id="PF04179">
    <property type="entry name" value="Init_tRNA_PT"/>
    <property type="match status" value="1"/>
</dbReference>
<dbReference type="GO" id="GO:0005737">
    <property type="term" value="C:cytoplasm"/>
    <property type="evidence" value="ECO:0007669"/>
    <property type="project" value="TreeGrafter"/>
</dbReference>
<dbReference type="PANTHER" id="PTHR31811">
    <property type="entry name" value="TRNA A64-2'-O-RIBOSYLPHOSPHATE TRANSFERASE"/>
    <property type="match status" value="1"/>
</dbReference>
<reference evidence="4" key="1">
    <citation type="journal article" date="2014" name="BMC Genomics">
        <title>Genome characteristics reveal the impact of lichenization on lichen-forming fungus Endocarpon pusillum Hedwig (Verrucariales, Ascomycota).</title>
        <authorList>
            <person name="Wang Y.-Y."/>
            <person name="Liu B."/>
            <person name="Zhang X.-Y."/>
            <person name="Zhou Q.-M."/>
            <person name="Zhang T."/>
            <person name="Li H."/>
            <person name="Yu Y.-F."/>
            <person name="Zhang X.-L."/>
            <person name="Hao X.-Y."/>
            <person name="Wang M."/>
            <person name="Wang L."/>
            <person name="Wei J.-C."/>
        </authorList>
    </citation>
    <scope>NUCLEOTIDE SEQUENCE [LARGE SCALE GENOMIC DNA]</scope>
    <source>
        <strain evidence="4">Z07020 / HMAS-L-300199</strain>
    </source>
</reference>
<dbReference type="RefSeq" id="XP_007805989.1">
    <property type="nucleotide sequence ID" value="XM_007807798.1"/>
</dbReference>
<dbReference type="PIRSF" id="PIRSF007747">
    <property type="entry name" value="Ribosyl_Ptfrase"/>
    <property type="match status" value="1"/>
</dbReference>
<dbReference type="InterPro" id="IPR007306">
    <property type="entry name" value="Rit1"/>
</dbReference>
<gene>
    <name evidence="3" type="ORF">EPUS_06782</name>
</gene>
<keyword evidence="4" id="KW-1185">Reference proteome</keyword>
<dbReference type="GeneID" id="19241672"/>
<dbReference type="OrthoDB" id="45256at2759"/>
<dbReference type="PANTHER" id="PTHR31811:SF0">
    <property type="entry name" value="TRNA A64-2'-O-RIBOSYLPHOSPHATE TRANSFERASE"/>
    <property type="match status" value="1"/>
</dbReference>
<dbReference type="AlphaFoldDB" id="U1G9J2"/>
<organism evidence="3 4">
    <name type="scientific">Endocarpon pusillum (strain Z07020 / HMAS-L-300199)</name>
    <name type="common">Lichen-forming fungus</name>
    <dbReference type="NCBI Taxonomy" id="1263415"/>
    <lineage>
        <taxon>Eukaryota</taxon>
        <taxon>Fungi</taxon>
        <taxon>Dikarya</taxon>
        <taxon>Ascomycota</taxon>
        <taxon>Pezizomycotina</taxon>
        <taxon>Eurotiomycetes</taxon>
        <taxon>Chaetothyriomycetidae</taxon>
        <taxon>Verrucariales</taxon>
        <taxon>Verrucariaceae</taxon>
        <taxon>Endocarpon</taxon>
    </lineage>
</organism>
<dbReference type="GO" id="GO:0043399">
    <property type="term" value="F:tRNA adenosine(64)-2'-O-ribosylphosphate transferase activity"/>
    <property type="evidence" value="ECO:0007669"/>
    <property type="project" value="InterPro"/>
</dbReference>
<dbReference type="Pfam" id="PF17184">
    <property type="entry name" value="Rit1_C"/>
    <property type="match status" value="1"/>
</dbReference>
<proteinExistence type="predicted"/>
<dbReference type="OMA" id="SHIEGWI"/>
<evidence type="ECO:0000313" key="3">
    <source>
        <dbReference type="EMBL" id="ERF68366.1"/>
    </source>
</evidence>
<feature type="domain" description="Rit1 N-terminal" evidence="2">
    <location>
        <begin position="31"/>
        <end position="293"/>
    </location>
</feature>
<evidence type="ECO:0000313" key="4">
    <source>
        <dbReference type="Proteomes" id="UP000019373"/>
    </source>
</evidence>
<feature type="domain" description="Rit1 DUSP-like" evidence="1">
    <location>
        <begin position="347"/>
        <end position="410"/>
    </location>
</feature>
<sequence length="421" mass="47062">MSSYPRSLADLKAGDEALLSIPNFYGSLKELRKSTLSTTNRLQSIVRDADFVQEVAAEYQLPLIANERCGSWYVPPETKAGSVYFKSTDGHTGQWSFNLRRLNLQVLDLIGRHGGCIIVDSTRRGKVMPDAFSKTVPIWCAVINRALFPEQQQYHQFQLPGIKLPASEVSQIESRLDDFVIAFQHLALDVEDLRRRLGQPMRLKWVIGHATRILPADERRVRQDHALCHTVILCSASRRVDGAEMSEGGYIQGAGDDSEGWSSGITPQMFWMHKDLLLHAQEDRFPELIEKLLSSERQFPKPYHATLIAPTKNLYIASWTNAEDLPGFDLAINCNSSDLNLQDSAKQLNLECGPGKLGSRNLRRKLQYVDSRVASILIQNPASQILVTCKTGKDLSIGVALMLLCHFYSSDAIPASPSKDP</sequence>
<evidence type="ECO:0000259" key="2">
    <source>
        <dbReference type="Pfam" id="PF17184"/>
    </source>
</evidence>
<name>U1G9J2_ENDPU</name>